<feature type="region of interest" description="Disordered" evidence="1">
    <location>
        <begin position="1304"/>
        <end position="1412"/>
    </location>
</feature>
<feature type="compositionally biased region" description="Polar residues" evidence="1">
    <location>
        <begin position="826"/>
        <end position="836"/>
    </location>
</feature>
<evidence type="ECO:0000256" key="1">
    <source>
        <dbReference type="SAM" id="MobiDB-lite"/>
    </source>
</evidence>
<feature type="compositionally biased region" description="Polar residues" evidence="1">
    <location>
        <begin position="1358"/>
        <end position="1368"/>
    </location>
</feature>
<comment type="caution">
    <text evidence="2">The sequence shown here is derived from an EMBL/GenBank/DDBJ whole genome shotgun (WGS) entry which is preliminary data.</text>
</comment>
<dbReference type="OrthoDB" id="6256476at2759"/>
<sequence>MAHLDSSTTQSIARSESFKFDRNFHGSDPFSDCPSPPKTGNHVPLTRTYTAEPCVCCPCRPVSDSPGVSPKMKTHMHQTDSGHVPQDKPPMECHRGSVYERQFHFERYFPAQPFPNDQEKADCSPLGRQRQSLSPTGTFGDQKSCDRERPNLRSIQKRLDNPTNLECGYGSPKGPSSPNSPQLGMYVRESLDYEAEPQAGRESVCSLTVSPDRSAPVCCNYRSGDRISDLPVMETCVPVVMHRRCRATSSCGRENRSREPSPCRPRFETSVCRPASFKQSRPSRSLSVPGHHSPPQFRSSSSPYAVTYIYHPDKSRPQPRHACLGKDDHVEKFGSYCYNYEAFYPYESSWELNKLRESSGSQEANPPSCTQFARPETPNTDSPLRLSGQAKHKYSIEIDKRCTSKAAQLNTTPKKSSTKSPHTVSKTTPRLSLLPTRTSFTYTQITERSVPPKPGLTATHSASSGRTPKLPKALSPTIQVVKASSDFRSSADVTTFETSPVQSDLKPGFIQKTLVSQSETRSRKSTHLLSRTTSEQSSLPPSESRSTTNPPRNYASTRSTPSGQSTHLSEVSTVLTKSTMKSSRVISQVSSEVWELPVIPKQEVPIYDSVAAVITSTPLYHWGSVAQPGLPGFPVKSMPPKQLMSKISTKTPGSSSVLSEPSRGNTFPSTKASSFRSEQGTSVSSIREAEPLVPKGIHGPRSPYSGPVEEDEEDHKYPGIASVDTLRTQGASSPIWDRHPSNLPKQVTKSPSEADAPIMVPVKSRPTTDTFSSWDKETRKPFPGIASDDQNRTQGTSAPKPLSGKVKTTHPTDNRTTAMAPLDPGQESSYSRPTTQPKHDQSELRSPFGRPTLSTRLIRKSSREEVVSSVRTTQSMKRPMHGGPAASVTDVPPEHLKSQVSAPKPILGADHRAPVRRTTRHLVNSPEMHSTDSSELSSFERGLSSSKTMKNRSSPKSNSFGCCPKSKKSSKTENSGSRSSSTKKTLRSSTLGDSRSAGRGPHSPLSGASHSLRTSTLDSRSGPSTRDGGDRGQTPIIFKRHSHETHRPERAQQDTPGKQLETKSLSALDLRLSPTKSPRYSRSQFRRHSSKSNIRDHSTESNDSHASSNRTRTKSFTSLSLVRTVTTSSDPADLPSGLPVAREPISSSPTDPDDSLLSSGLSIEQEVKKKQRSSMDSARLFKKRRLIPRISVEFPNEELGSSTLASVKMGNLEQRTVIPSESPDEVVYRTSAKDRLERLIENKLRRYPGQVLSSTSSDATQNMSLTHVTDDSTIVTEEKTVTTRLMDVSGLPWDQIMRMVSGNDIKPDLTDEQGPPEELEQRWSRLRTSKPKLMTTSPNRKQTSHQPLSGKPERRVTRSSFNHSTQYKSIEHGPEHISEKRRRFRDFTTSPTPLGEKSSPERESPSSLRKDNLAGLVSNQRAMGEAAKKTGGLSAQDRNVGSPTHSVSDVCNCDTCFSTVQHDIYIITPGSVCCSCCDCASANPKDTSACAMTGNPSSRFVPCEHHYPGCPHGGWTNSPCLLHAPCKSAVTTVLIDNKGIHRCPNDSEDLVYDHSGSNGLTASQQQKSLTRVLELEELASSGKLVDSVASRAVRSTISEPMDAVNMDTSNEVEWEFFERKQSFCDSGEYYSECSPVGTPVNGDGESFYWPLSNTNVNNFVGQELLFSSSKCNNYYRPESAFRKRYTGLLNPPFLMQQNNQHLNTSGSCCSHHRTQSRMSSRKCSFLTLDRALLDILSDTSRIKSQSISRSRSRCTTHDFTRTNPQYVAPKISLSPVHYKQRERSSALNTLLAFNDKVLCKNEGDLCESHCCSKLSSRQIQLQATEHDPADCGHSQSIATQSLEKTHSSGLSFHSDYKNFSNPYPSLMRRNSGLEDKTILDPFYFNKQATFVRKPVVCCSINQPLSEQPPTYKADLFPRHRNYDPDRHGTVDSLVFNSNKLTPHSEEILQRIRELVQLLIQDLIVLEEEIGDRDLRACETIGKHLSCLPSLLVQLLDSLHYSPTETKLLQQASGLNALVGEIVEDPITVLFHLLELGYRLGEFAALFGEHLIPQYLPRLIHSIQTKLYRMKIGYISRQYLYVPQSGDHLFTSYSRPRQLLRLEASCGCQVNLLHPGHPRAMYCPIEYRTIEVVYEQESGKPGLFVQKLNSLLDSRRPTARLVATVVRQINGDEYTMTVEDAKELLNCSVRPRYRDILGIILSAGKHSTGFR</sequence>
<feature type="compositionally biased region" description="Basic and acidic residues" evidence="1">
    <location>
        <begin position="1369"/>
        <end position="1378"/>
    </location>
</feature>
<name>A0A3R7DAU1_CLOSI</name>
<feature type="compositionally biased region" description="Polar residues" evidence="1">
    <location>
        <begin position="358"/>
        <end position="382"/>
    </location>
</feature>
<dbReference type="InParanoid" id="A0A3R7DAU1"/>
<feature type="compositionally biased region" description="Polar residues" evidence="1">
    <location>
        <begin position="277"/>
        <end position="286"/>
    </location>
</feature>
<feature type="region of interest" description="Disordered" evidence="1">
    <location>
        <begin position="111"/>
        <end position="181"/>
    </location>
</feature>
<feature type="compositionally biased region" description="Low complexity" evidence="1">
    <location>
        <begin position="972"/>
        <end position="992"/>
    </location>
</feature>
<feature type="compositionally biased region" description="Polar residues" evidence="1">
    <location>
        <begin position="1104"/>
        <end position="1116"/>
    </location>
</feature>
<feature type="region of interest" description="Disordered" evidence="1">
    <location>
        <begin position="67"/>
        <end position="91"/>
    </location>
</feature>
<accession>A0A3R7DAU1</accession>
<feature type="region of interest" description="Disordered" evidence="1">
    <location>
        <begin position="405"/>
        <end position="433"/>
    </location>
</feature>
<feature type="compositionally biased region" description="Polar residues" evidence="1">
    <location>
        <begin position="129"/>
        <end position="141"/>
    </location>
</feature>
<feature type="compositionally biased region" description="Basic and acidic residues" evidence="1">
    <location>
        <begin position="1093"/>
        <end position="1103"/>
    </location>
</feature>
<feature type="compositionally biased region" description="Polar residues" evidence="1">
    <location>
        <begin position="405"/>
        <end position="426"/>
    </location>
</feature>
<feature type="compositionally biased region" description="Polar residues" evidence="1">
    <location>
        <begin position="927"/>
        <end position="960"/>
    </location>
</feature>
<feature type="region of interest" description="Disordered" evidence="1">
    <location>
        <begin position="1422"/>
        <end position="1441"/>
    </location>
</feature>
<feature type="compositionally biased region" description="Low complexity" evidence="1">
    <location>
        <begin position="1117"/>
        <end position="1129"/>
    </location>
</feature>
<reference evidence="2 3" key="2">
    <citation type="journal article" date="2021" name="Genomics">
        <title>High-quality reference genome for Clonorchis sinensis.</title>
        <authorList>
            <person name="Young N.D."/>
            <person name="Stroehlein A.J."/>
            <person name="Kinkar L."/>
            <person name="Wang T."/>
            <person name="Sohn W.M."/>
            <person name="Chang B.C.H."/>
            <person name="Kaur P."/>
            <person name="Weisz D."/>
            <person name="Dudchenko O."/>
            <person name="Aiden E.L."/>
            <person name="Korhonen P.K."/>
            <person name="Gasser R.B."/>
        </authorList>
    </citation>
    <scope>NUCLEOTIDE SEQUENCE [LARGE SCALE GENOMIC DNA]</scope>
    <source>
        <strain evidence="2">Cs-k2</strain>
    </source>
</reference>
<keyword evidence="3" id="KW-1185">Reference proteome</keyword>
<feature type="region of interest" description="Disordered" evidence="1">
    <location>
        <begin position="728"/>
        <end position="1158"/>
    </location>
</feature>
<gene>
    <name evidence="2" type="ORF">CSKR_108116</name>
</gene>
<dbReference type="STRING" id="79923.A0A3R7DAU1"/>
<organism evidence="2 3">
    <name type="scientific">Clonorchis sinensis</name>
    <name type="common">Chinese liver fluke</name>
    <dbReference type="NCBI Taxonomy" id="79923"/>
    <lineage>
        <taxon>Eukaryota</taxon>
        <taxon>Metazoa</taxon>
        <taxon>Spiralia</taxon>
        <taxon>Lophotrochozoa</taxon>
        <taxon>Platyhelminthes</taxon>
        <taxon>Trematoda</taxon>
        <taxon>Digenea</taxon>
        <taxon>Opisthorchiida</taxon>
        <taxon>Opisthorchiata</taxon>
        <taxon>Opisthorchiidae</taxon>
        <taxon>Clonorchis</taxon>
    </lineage>
</organism>
<proteinExistence type="predicted"/>
<dbReference type="EMBL" id="NIRI02000056">
    <property type="protein sequence ID" value="KAG5445998.1"/>
    <property type="molecule type" value="Genomic_DNA"/>
</dbReference>
<feature type="region of interest" description="Disordered" evidence="1">
    <location>
        <begin position="644"/>
        <end position="715"/>
    </location>
</feature>
<reference evidence="2 3" key="1">
    <citation type="journal article" date="2018" name="Biotechnol. Adv.">
        <title>Improved genomic resources and new bioinformatic workflow for the carcinogenic parasite Clonorchis sinensis: Biotechnological implications.</title>
        <authorList>
            <person name="Wang D."/>
            <person name="Korhonen P.K."/>
            <person name="Gasser R.B."/>
            <person name="Young N.D."/>
        </authorList>
    </citation>
    <scope>NUCLEOTIDE SEQUENCE [LARGE SCALE GENOMIC DNA]</scope>
    <source>
        <strain evidence="2">Cs-k2</strain>
    </source>
</reference>
<feature type="region of interest" description="Disordered" evidence="1">
    <location>
        <begin position="357"/>
        <end position="388"/>
    </location>
</feature>
<feature type="compositionally biased region" description="Polar residues" evidence="1">
    <location>
        <begin position="1"/>
        <end position="14"/>
    </location>
</feature>
<feature type="compositionally biased region" description="Low complexity" evidence="1">
    <location>
        <begin position="1144"/>
        <end position="1158"/>
    </location>
</feature>
<evidence type="ECO:0000313" key="2">
    <source>
        <dbReference type="EMBL" id="KAG5445998.1"/>
    </source>
</evidence>
<feature type="compositionally biased region" description="Low complexity" evidence="1">
    <location>
        <begin position="168"/>
        <end position="181"/>
    </location>
</feature>
<feature type="compositionally biased region" description="Polar residues" evidence="1">
    <location>
        <begin position="1006"/>
        <end position="1024"/>
    </location>
</feature>
<protein>
    <submittedName>
        <fullName evidence="2">Uncharacterized protein</fullName>
    </submittedName>
</protein>
<feature type="compositionally biased region" description="Basic and acidic residues" evidence="1">
    <location>
        <begin position="77"/>
        <end position="91"/>
    </location>
</feature>
<feature type="region of interest" description="Disordered" evidence="1">
    <location>
        <begin position="274"/>
        <end position="300"/>
    </location>
</feature>
<feature type="compositionally biased region" description="Polar residues" evidence="1">
    <location>
        <begin position="527"/>
        <end position="575"/>
    </location>
</feature>
<feature type="compositionally biased region" description="Basic and acidic residues" evidence="1">
    <location>
        <begin position="1398"/>
        <end position="1412"/>
    </location>
</feature>
<dbReference type="Proteomes" id="UP000286415">
    <property type="component" value="Unassembled WGS sequence"/>
</dbReference>
<feature type="compositionally biased region" description="Polar residues" evidence="1">
    <location>
        <begin position="1074"/>
        <end position="1083"/>
    </location>
</feature>
<evidence type="ECO:0000313" key="3">
    <source>
        <dbReference type="Proteomes" id="UP000286415"/>
    </source>
</evidence>
<feature type="compositionally biased region" description="Polar residues" evidence="1">
    <location>
        <begin position="1334"/>
        <end position="1347"/>
    </location>
</feature>
<feature type="region of interest" description="Disordered" evidence="1">
    <location>
        <begin position="1"/>
        <end position="20"/>
    </location>
</feature>
<feature type="region of interest" description="Disordered" evidence="1">
    <location>
        <begin position="514"/>
        <end position="575"/>
    </location>
</feature>
<feature type="region of interest" description="Disordered" evidence="1">
    <location>
        <begin position="445"/>
        <end position="475"/>
    </location>
</feature>
<feature type="compositionally biased region" description="Polar residues" evidence="1">
    <location>
        <begin position="645"/>
        <end position="685"/>
    </location>
</feature>